<dbReference type="PANTHER" id="PTHR42695">
    <property type="entry name" value="GLUTAMINE AMIDOTRANSFERASE YLR126C-RELATED"/>
    <property type="match status" value="1"/>
</dbReference>
<accession>A0ABV7KXW0</accession>
<dbReference type="PROSITE" id="PS51273">
    <property type="entry name" value="GATASE_TYPE_1"/>
    <property type="match status" value="1"/>
</dbReference>
<dbReference type="Pfam" id="PF00117">
    <property type="entry name" value="GATase"/>
    <property type="match status" value="1"/>
</dbReference>
<feature type="domain" description="Glutamine amidotransferase" evidence="1">
    <location>
        <begin position="51"/>
        <end position="185"/>
    </location>
</feature>
<dbReference type="SUPFAM" id="SSF52317">
    <property type="entry name" value="Class I glutamine amidotransferase-like"/>
    <property type="match status" value="1"/>
</dbReference>
<protein>
    <submittedName>
        <fullName evidence="2">GMP synthase</fullName>
    </submittedName>
</protein>
<gene>
    <name evidence="2" type="ORF">ACFOGJ_07920</name>
</gene>
<reference evidence="3" key="1">
    <citation type="journal article" date="2019" name="Int. J. Syst. Evol. Microbiol.">
        <title>The Global Catalogue of Microorganisms (GCM) 10K type strain sequencing project: providing services to taxonomists for standard genome sequencing and annotation.</title>
        <authorList>
            <consortium name="The Broad Institute Genomics Platform"/>
            <consortium name="The Broad Institute Genome Sequencing Center for Infectious Disease"/>
            <person name="Wu L."/>
            <person name="Ma J."/>
        </authorList>
    </citation>
    <scope>NUCLEOTIDE SEQUENCE [LARGE SCALE GENOMIC DNA]</scope>
    <source>
        <strain evidence="3">KCTC 42964</strain>
    </source>
</reference>
<proteinExistence type="predicted"/>
<name>A0ABV7KXW0_9PROT</name>
<dbReference type="PANTHER" id="PTHR42695:SF5">
    <property type="entry name" value="GLUTAMINE AMIDOTRANSFERASE YLR126C-RELATED"/>
    <property type="match status" value="1"/>
</dbReference>
<evidence type="ECO:0000259" key="1">
    <source>
        <dbReference type="Pfam" id="PF00117"/>
    </source>
</evidence>
<dbReference type="EMBL" id="JBHRTR010000020">
    <property type="protein sequence ID" value="MFC3227150.1"/>
    <property type="molecule type" value="Genomic_DNA"/>
</dbReference>
<evidence type="ECO:0000313" key="2">
    <source>
        <dbReference type="EMBL" id="MFC3227150.1"/>
    </source>
</evidence>
<organism evidence="2 3">
    <name type="scientific">Marinibaculum pumilum</name>
    <dbReference type="NCBI Taxonomy" id="1766165"/>
    <lineage>
        <taxon>Bacteria</taxon>
        <taxon>Pseudomonadati</taxon>
        <taxon>Pseudomonadota</taxon>
        <taxon>Alphaproteobacteria</taxon>
        <taxon>Rhodospirillales</taxon>
        <taxon>Rhodospirillaceae</taxon>
        <taxon>Marinibaculum</taxon>
    </lineage>
</organism>
<dbReference type="RefSeq" id="WP_379899311.1">
    <property type="nucleotide sequence ID" value="NZ_JBHRTR010000020.1"/>
</dbReference>
<dbReference type="CDD" id="cd01741">
    <property type="entry name" value="GATase1_1"/>
    <property type="match status" value="1"/>
</dbReference>
<dbReference type="InterPro" id="IPR017926">
    <property type="entry name" value="GATASE"/>
</dbReference>
<keyword evidence="3" id="KW-1185">Reference proteome</keyword>
<comment type="caution">
    <text evidence="2">The sequence shown here is derived from an EMBL/GenBank/DDBJ whole genome shotgun (WGS) entry which is preliminary data.</text>
</comment>
<dbReference type="InterPro" id="IPR029062">
    <property type="entry name" value="Class_I_gatase-like"/>
</dbReference>
<dbReference type="Proteomes" id="UP001595528">
    <property type="component" value="Unassembled WGS sequence"/>
</dbReference>
<evidence type="ECO:0000313" key="3">
    <source>
        <dbReference type="Proteomes" id="UP001595528"/>
    </source>
</evidence>
<dbReference type="Gene3D" id="3.40.50.880">
    <property type="match status" value="1"/>
</dbReference>
<sequence>MSAFPPDDRPILLVVHQQHSTPGRIGQTLEGLGRRLDIRRTGAGEALPEGLDGHGGVVIFGGPMSANDDHLPFIRQELELIGTALQSGIPFLGVCLGGQLLARALGAPVRPHPDGWHEIGFYELQPEGAGAALFAEQSTFFQWHGEGFGLPAGAERLAAGQHFENQCFRYGTTAYAIQFHPEMTKEMIALWGREAADQLLRPGAQSREEHRRGIARHHEGIGRWLHGFLQDWLATDRRAAAATRPAAE</sequence>
<dbReference type="InterPro" id="IPR044992">
    <property type="entry name" value="ChyE-like"/>
</dbReference>